<feature type="non-terminal residue" evidence="7">
    <location>
        <position position="179"/>
    </location>
</feature>
<dbReference type="GO" id="GO:0016887">
    <property type="term" value="F:ATP hydrolysis activity"/>
    <property type="evidence" value="ECO:0007669"/>
    <property type="project" value="InterPro"/>
</dbReference>
<dbReference type="GO" id="GO:0016020">
    <property type="term" value="C:membrane"/>
    <property type="evidence" value="ECO:0007669"/>
    <property type="project" value="UniProtKB-SubCell"/>
</dbReference>
<dbReference type="GO" id="GO:0005524">
    <property type="term" value="F:ATP binding"/>
    <property type="evidence" value="ECO:0007669"/>
    <property type="project" value="UniProtKB-KW"/>
</dbReference>
<feature type="domain" description="Cation-transporting P-type ATPase N-terminal" evidence="6">
    <location>
        <begin position="2"/>
        <end position="75"/>
    </location>
</feature>
<dbReference type="NCBIfam" id="TIGR01494">
    <property type="entry name" value="ATPase_P-type"/>
    <property type="match status" value="1"/>
</dbReference>
<dbReference type="InterPro" id="IPR001757">
    <property type="entry name" value="P_typ_ATPase"/>
</dbReference>
<dbReference type="InterPro" id="IPR059000">
    <property type="entry name" value="ATPase_P-type_domA"/>
</dbReference>
<feature type="transmembrane region" description="Helical" evidence="5">
    <location>
        <begin position="84"/>
        <end position="100"/>
    </location>
</feature>
<keyword evidence="5" id="KW-0472">Membrane</keyword>
<sequence>MKYYLESSSEVFGEVKSTENGLTSEQARRRSAETGKNKLAEGKKTPLILRFLSQFADPMIIILIAAAVISAITSVLQKEFPSDVIIIMFVVIVNAILGVYQESKAEKAIEALQKMAAATTKVLRDGKVCEIPSEDLTVGDVVLLEAGDAVPADGRIFESASLKIEESALTGESVPVNKF</sequence>
<name>K1TSX8_9ZZZZ</name>
<dbReference type="SUPFAM" id="SSF81653">
    <property type="entry name" value="Calcium ATPase, transduction domain A"/>
    <property type="match status" value="1"/>
</dbReference>
<gene>
    <name evidence="7" type="ORF">OBE_07979</name>
</gene>
<comment type="caution">
    <text evidence="7">The sequence shown here is derived from an EMBL/GenBank/DDBJ whole genome shotgun (WGS) entry which is preliminary data.</text>
</comment>
<feature type="compositionally biased region" description="Basic and acidic residues" evidence="4">
    <location>
        <begin position="26"/>
        <end position="37"/>
    </location>
</feature>
<feature type="region of interest" description="Disordered" evidence="4">
    <location>
        <begin position="16"/>
        <end position="37"/>
    </location>
</feature>
<keyword evidence="5" id="KW-1133">Transmembrane helix</keyword>
<protein>
    <submittedName>
        <fullName evidence="7">ATPase, P-type (Transporting), HAD superfamily, subfamily IC</fullName>
    </submittedName>
</protein>
<keyword evidence="5" id="KW-0812">Transmembrane</keyword>
<proteinExistence type="predicted"/>
<evidence type="ECO:0000256" key="5">
    <source>
        <dbReference type="SAM" id="Phobius"/>
    </source>
</evidence>
<evidence type="ECO:0000256" key="4">
    <source>
        <dbReference type="SAM" id="MobiDB-lite"/>
    </source>
</evidence>
<keyword evidence="3" id="KW-0067">ATP-binding</keyword>
<dbReference type="PANTHER" id="PTHR42861">
    <property type="entry name" value="CALCIUM-TRANSPORTING ATPASE"/>
    <property type="match status" value="1"/>
</dbReference>
<feature type="transmembrane region" description="Helical" evidence="5">
    <location>
        <begin position="47"/>
        <end position="72"/>
    </location>
</feature>
<keyword evidence="2" id="KW-0547">Nucleotide-binding</keyword>
<dbReference type="InterPro" id="IPR004014">
    <property type="entry name" value="ATPase_P-typ_cation-transptr_N"/>
</dbReference>
<evidence type="ECO:0000259" key="6">
    <source>
        <dbReference type="SMART" id="SM00831"/>
    </source>
</evidence>
<evidence type="ECO:0000313" key="7">
    <source>
        <dbReference type="EMBL" id="EKC62436.1"/>
    </source>
</evidence>
<comment type="subcellular location">
    <subcellularLocation>
        <location evidence="1">Membrane</location>
        <topology evidence="1">Multi-pass membrane protein</topology>
    </subcellularLocation>
</comment>
<dbReference type="AlphaFoldDB" id="K1TSX8"/>
<evidence type="ECO:0000256" key="2">
    <source>
        <dbReference type="ARBA" id="ARBA00022741"/>
    </source>
</evidence>
<dbReference type="SUPFAM" id="SSF81665">
    <property type="entry name" value="Calcium ATPase, transmembrane domain M"/>
    <property type="match status" value="1"/>
</dbReference>
<reference evidence="7" key="1">
    <citation type="journal article" date="2013" name="Environ. Microbiol.">
        <title>Microbiota from the distal guts of lean and obese adolescents exhibit partial functional redundancy besides clear differences in community structure.</title>
        <authorList>
            <person name="Ferrer M."/>
            <person name="Ruiz A."/>
            <person name="Lanza F."/>
            <person name="Haange S.B."/>
            <person name="Oberbach A."/>
            <person name="Till H."/>
            <person name="Bargiela R."/>
            <person name="Campoy C."/>
            <person name="Segura M.T."/>
            <person name="Richter M."/>
            <person name="von Bergen M."/>
            <person name="Seifert J."/>
            <person name="Suarez A."/>
        </authorList>
    </citation>
    <scope>NUCLEOTIDE SEQUENCE</scope>
</reference>
<evidence type="ECO:0000256" key="1">
    <source>
        <dbReference type="ARBA" id="ARBA00004141"/>
    </source>
</evidence>
<dbReference type="SMART" id="SM00831">
    <property type="entry name" value="Cation_ATPase_N"/>
    <property type="match status" value="1"/>
</dbReference>
<dbReference type="Gene3D" id="1.20.1110.10">
    <property type="entry name" value="Calcium-transporting ATPase, transmembrane domain"/>
    <property type="match status" value="1"/>
</dbReference>
<dbReference type="InterPro" id="IPR008250">
    <property type="entry name" value="ATPase_P-typ_transduc_dom_A_sf"/>
</dbReference>
<dbReference type="EMBL" id="AJWZ01005488">
    <property type="protein sequence ID" value="EKC62436.1"/>
    <property type="molecule type" value="Genomic_DNA"/>
</dbReference>
<dbReference type="Pfam" id="PF00122">
    <property type="entry name" value="E1-E2_ATPase"/>
    <property type="match status" value="1"/>
</dbReference>
<dbReference type="InterPro" id="IPR023298">
    <property type="entry name" value="ATPase_P-typ_TM_dom_sf"/>
</dbReference>
<accession>K1TSX8</accession>
<evidence type="ECO:0000256" key="3">
    <source>
        <dbReference type="ARBA" id="ARBA00022840"/>
    </source>
</evidence>
<dbReference type="Gene3D" id="2.70.150.10">
    <property type="entry name" value="Calcium-transporting ATPase, cytoplasmic transduction domain A"/>
    <property type="match status" value="1"/>
</dbReference>
<organism evidence="7">
    <name type="scientific">human gut metagenome</name>
    <dbReference type="NCBI Taxonomy" id="408170"/>
    <lineage>
        <taxon>unclassified sequences</taxon>
        <taxon>metagenomes</taxon>
        <taxon>organismal metagenomes</taxon>
    </lineage>
</organism>
<dbReference type="Pfam" id="PF00690">
    <property type="entry name" value="Cation_ATPase_N"/>
    <property type="match status" value="1"/>
</dbReference>